<evidence type="ECO:0000313" key="3">
    <source>
        <dbReference type="Proteomes" id="UP001501638"/>
    </source>
</evidence>
<gene>
    <name evidence="2" type="ORF">GCM10010405_23240</name>
</gene>
<protein>
    <submittedName>
        <fullName evidence="2">CHAT domain-containing protein</fullName>
    </submittedName>
</protein>
<feature type="domain" description="CHAT" evidence="1">
    <location>
        <begin position="932"/>
        <end position="1233"/>
    </location>
</feature>
<comment type="caution">
    <text evidence="2">The sequence shown here is derived from an EMBL/GenBank/DDBJ whole genome shotgun (WGS) entry which is preliminary data.</text>
</comment>
<dbReference type="EMBL" id="BAAASZ010000018">
    <property type="protein sequence ID" value="GAA2439250.1"/>
    <property type="molecule type" value="Genomic_DNA"/>
</dbReference>
<dbReference type="InterPro" id="IPR024983">
    <property type="entry name" value="CHAT_dom"/>
</dbReference>
<reference evidence="2 3" key="1">
    <citation type="journal article" date="2019" name="Int. J. Syst. Evol. Microbiol.">
        <title>The Global Catalogue of Microorganisms (GCM) 10K type strain sequencing project: providing services to taxonomists for standard genome sequencing and annotation.</title>
        <authorList>
            <consortium name="The Broad Institute Genomics Platform"/>
            <consortium name="The Broad Institute Genome Sequencing Center for Infectious Disease"/>
            <person name="Wu L."/>
            <person name="Ma J."/>
        </authorList>
    </citation>
    <scope>NUCLEOTIDE SEQUENCE [LARGE SCALE GENOMIC DNA]</scope>
    <source>
        <strain evidence="2 3">JCM 6305</strain>
    </source>
</reference>
<dbReference type="Proteomes" id="UP001501638">
    <property type="component" value="Unassembled WGS sequence"/>
</dbReference>
<keyword evidence="3" id="KW-1185">Reference proteome</keyword>
<proteinExistence type="predicted"/>
<sequence length="1234" mass="133120">MSTHEECPLAAVQARLARVEATGERGLLLEPGAAEEAAALARSLPFAGSAERFLERLVVLAVLHLQRHGARVAAGVPGNEDLDVAKRLLTPLLRWGGPDHSASSPSVSAERAIPMAAALSRLVAGVAGAEALFPAVANLWRRVLTTASADPVRAACLTNLAGLYLWHFQVSGRAADLDQAVGHARRAMALCTEGTSAMAVARYQLAGALSQRAPLGTHQGDVDEALTQWRLHAELLPEGHPERSKAREQVVWLLLHRYWTRPGTDPTELVNACRTALEEGGTPEGILLLRSVLAAALIGRYERLGERADLEMSISHAHRALQEKGLPREWAGELNENLCLALTWRYGLTGDAGDLQTAVEVGWRAVKNMSPQDSDGTGLSNLGEALRMRFERFRRIEDLNSAVDVHRRAVDCTDDVPSRRAAKLSNLSVALRIRWEQTGRSADLDQAIEAAREAYATTRTGDPKLPVILTNLGLAYACRYRRDAMLADLDRAIDAARKAISAAGPLHPDRPGFLSNLGLHLLRRHERTKKIGDVKEALAMADAAAAAAAGRSKRWMYLMNLASAHLTVFDVTGERRALEAAINKQREGIEDLPPDHPGRCGSLGNLTQMLRILHETTKEPSFLDDAVGTGRASLRAAQGSDRSIALASLAPVWDLRFRLSGRDRDRRRALAAYAEVLGTATAGPTERVDAARLAARLTGTRAPGQAADLLETAVLLLPRMTPRQLDRDDAQHAVSQVGGLATDAAAFALADPAGTATARAMRALRLLEAGRAVLLSRALDTRSELTDLEARHPELADEFRAVRDLLDTAPGQPLTASRAEGREHYDRVELAKRFDDVLSRIRACRHFESFALPPTAEELPAEAHHGPVVVFNVGSHRSDALLLTKNGITSLALPELTRGAVNGAVRAFQRELRRAMAPTGDRIAAQQALHDILQWLWTAAAKPVLDALAPLLTSRRNDGSPPRVWWVTGGLLGLLPLHAAGHHTGSWAGRGHTVMDRVVSSYAPTVRSLRHARRTSTGGRVTGGSLIVAMPTTPGLPETERLWHAQEEAAAVAAHLPDAVTLVEPADPAARPDALPTAARVLDLLPGCSIAHFACHGTTDPADPSRSGLLLHDHPERLLTVRSLTPLKLGRARLAYLSACSTAVNDRSDLVDEAIHLTGAFHLAGFPHVVGTRWAIDDALAARVAETFYAGLRSPDDVLDPDRAADALHRAVCDLRDRFPRTPSLWAAHLHVGP</sequence>
<accession>A0ABN3JTT9</accession>
<dbReference type="Gene3D" id="1.25.40.10">
    <property type="entry name" value="Tetratricopeptide repeat domain"/>
    <property type="match status" value="2"/>
</dbReference>
<dbReference type="InterPro" id="IPR011990">
    <property type="entry name" value="TPR-like_helical_dom_sf"/>
</dbReference>
<name>A0ABN3JTT9_9ACTN</name>
<evidence type="ECO:0000313" key="2">
    <source>
        <dbReference type="EMBL" id="GAA2439250.1"/>
    </source>
</evidence>
<organism evidence="2 3">
    <name type="scientific">Streptomyces macrosporus</name>
    <dbReference type="NCBI Taxonomy" id="44032"/>
    <lineage>
        <taxon>Bacteria</taxon>
        <taxon>Bacillati</taxon>
        <taxon>Actinomycetota</taxon>
        <taxon>Actinomycetes</taxon>
        <taxon>Kitasatosporales</taxon>
        <taxon>Streptomycetaceae</taxon>
        <taxon>Streptomyces</taxon>
    </lineage>
</organism>
<dbReference type="Pfam" id="PF12770">
    <property type="entry name" value="CHAT"/>
    <property type="match status" value="1"/>
</dbReference>
<evidence type="ECO:0000259" key="1">
    <source>
        <dbReference type="Pfam" id="PF12770"/>
    </source>
</evidence>
<dbReference type="SUPFAM" id="SSF48452">
    <property type="entry name" value="TPR-like"/>
    <property type="match status" value="1"/>
</dbReference>